<keyword evidence="2" id="KW-1185">Reference proteome</keyword>
<dbReference type="Proteomes" id="UP000623172">
    <property type="component" value="Unassembled WGS sequence"/>
</dbReference>
<sequence>MGALEQQLYRLQKWKMRVDRARNGVDALYRSAGEAAADKGLAAVRALTPVETGRLQMGWQKRVSRTGSSYQVSLLNEVAYAPYVEFGHRAGKSGFVPGRYMMSRGRIAAQTALAMEVARAEAKILTQVKQ</sequence>
<evidence type="ECO:0000313" key="2">
    <source>
        <dbReference type="Proteomes" id="UP000623172"/>
    </source>
</evidence>
<organism evidence="1 2">
    <name type="scientific">Gehongia tenuis</name>
    <dbReference type="NCBI Taxonomy" id="2763655"/>
    <lineage>
        <taxon>Bacteria</taxon>
        <taxon>Bacillati</taxon>
        <taxon>Bacillota</taxon>
        <taxon>Clostridia</taxon>
        <taxon>Christensenellales</taxon>
        <taxon>Christensenellaceae</taxon>
        <taxon>Gehongia</taxon>
    </lineage>
</organism>
<protein>
    <submittedName>
        <fullName evidence="1">HK97 gp10 family phage protein</fullName>
    </submittedName>
</protein>
<comment type="caution">
    <text evidence="1">The sequence shown here is derived from an EMBL/GenBank/DDBJ whole genome shotgun (WGS) entry which is preliminary data.</text>
</comment>
<dbReference type="EMBL" id="JACRSR010000001">
    <property type="protein sequence ID" value="MBC8530567.1"/>
    <property type="molecule type" value="Genomic_DNA"/>
</dbReference>
<dbReference type="Pfam" id="PF04883">
    <property type="entry name" value="HK97-gp10_like"/>
    <property type="match status" value="1"/>
</dbReference>
<reference evidence="1" key="1">
    <citation type="submission" date="2020-08" db="EMBL/GenBank/DDBJ databases">
        <title>Genome public.</title>
        <authorList>
            <person name="Liu C."/>
            <person name="Sun Q."/>
        </authorList>
    </citation>
    <scope>NUCLEOTIDE SEQUENCE</scope>
    <source>
        <strain evidence="1">NSJ-53</strain>
    </source>
</reference>
<accession>A0A926HK43</accession>
<dbReference type="InterPro" id="IPR010064">
    <property type="entry name" value="HK97-gp10_tail"/>
</dbReference>
<gene>
    <name evidence="1" type="ORF">H8696_01730</name>
</gene>
<dbReference type="RefSeq" id="WP_249314540.1">
    <property type="nucleotide sequence ID" value="NZ_JACRSR010000001.1"/>
</dbReference>
<name>A0A926HK43_9FIRM</name>
<dbReference type="AlphaFoldDB" id="A0A926HK43"/>
<evidence type="ECO:0000313" key="1">
    <source>
        <dbReference type="EMBL" id="MBC8530567.1"/>
    </source>
</evidence>
<proteinExistence type="predicted"/>